<dbReference type="InterPro" id="IPR012337">
    <property type="entry name" value="RNaseH-like_sf"/>
</dbReference>
<evidence type="ECO:0000259" key="1">
    <source>
        <dbReference type="Pfam" id="PF13456"/>
    </source>
</evidence>
<dbReference type="EMBL" id="JARKNE010000008">
    <property type="protein sequence ID" value="KAK5811282.1"/>
    <property type="molecule type" value="Genomic_DNA"/>
</dbReference>
<protein>
    <recommendedName>
        <fullName evidence="1">RNase H type-1 domain-containing protein</fullName>
    </recommendedName>
</protein>
<dbReference type="InterPro" id="IPR002156">
    <property type="entry name" value="RNaseH_domain"/>
</dbReference>
<proteinExistence type="predicted"/>
<accession>A0ABR0NYN9</accession>
<feature type="domain" description="RNase H type-1" evidence="1">
    <location>
        <begin position="55"/>
        <end position="133"/>
    </location>
</feature>
<evidence type="ECO:0000313" key="3">
    <source>
        <dbReference type="Proteomes" id="UP001358586"/>
    </source>
</evidence>
<keyword evidence="3" id="KW-1185">Reference proteome</keyword>
<dbReference type="Gene3D" id="3.30.420.10">
    <property type="entry name" value="Ribonuclease H-like superfamily/Ribonuclease H"/>
    <property type="match status" value="1"/>
</dbReference>
<dbReference type="Proteomes" id="UP001358586">
    <property type="component" value="Chromosome 8"/>
</dbReference>
<dbReference type="InterPro" id="IPR052929">
    <property type="entry name" value="RNase_H-like_EbsB-rel"/>
</dbReference>
<evidence type="ECO:0000313" key="2">
    <source>
        <dbReference type="EMBL" id="KAK5811282.1"/>
    </source>
</evidence>
<dbReference type="InterPro" id="IPR044730">
    <property type="entry name" value="RNase_H-like_dom_plant"/>
</dbReference>
<comment type="caution">
    <text evidence="2">The sequence shown here is derived from an EMBL/GenBank/DDBJ whole genome shotgun (WGS) entry which is preliminary data.</text>
</comment>
<dbReference type="SUPFAM" id="SSF53098">
    <property type="entry name" value="Ribonuclease H-like"/>
    <property type="match status" value="1"/>
</dbReference>
<dbReference type="InterPro" id="IPR036397">
    <property type="entry name" value="RNaseH_sf"/>
</dbReference>
<dbReference type="CDD" id="cd06222">
    <property type="entry name" value="RNase_H_like"/>
    <property type="match status" value="1"/>
</dbReference>
<sequence>MVFNGKMDVAVMIWERAQTLSQDFQIFNLSEPALIPLIPIKTAWQTPPAGYIKVNVDAAVSNGCSGFAAVARDDDGFVLGGCYKFRNEELEASWAELEALTVGIKLAKKLKANQVILESDSATLVNKVNKWTQDITILGQRVPGSAPTIHSGGAPASHHSGAPVSHREISKTMLQLVPVPSLLNHSGPSPFGTRASGTLGPWSCQSIGTLGNLGRRWCGSIGTLLLGRARALDAISNLGRWSCGSLGHHRHLGAWMYGSLVHHRQPRPLVVRKPRYHR</sequence>
<name>A0ABR0NYN9_GOSAR</name>
<gene>
    <name evidence="2" type="ORF">PVK06_026610</name>
</gene>
<dbReference type="PANTHER" id="PTHR47074:SF48">
    <property type="entry name" value="POLYNUCLEOTIDYL TRANSFERASE, RIBONUCLEASE H-LIKE SUPERFAMILY PROTEIN"/>
    <property type="match status" value="1"/>
</dbReference>
<dbReference type="Pfam" id="PF13456">
    <property type="entry name" value="RVT_3"/>
    <property type="match status" value="1"/>
</dbReference>
<organism evidence="2 3">
    <name type="scientific">Gossypium arboreum</name>
    <name type="common">Tree cotton</name>
    <name type="synonym">Gossypium nanking</name>
    <dbReference type="NCBI Taxonomy" id="29729"/>
    <lineage>
        <taxon>Eukaryota</taxon>
        <taxon>Viridiplantae</taxon>
        <taxon>Streptophyta</taxon>
        <taxon>Embryophyta</taxon>
        <taxon>Tracheophyta</taxon>
        <taxon>Spermatophyta</taxon>
        <taxon>Magnoliopsida</taxon>
        <taxon>eudicotyledons</taxon>
        <taxon>Gunneridae</taxon>
        <taxon>Pentapetalae</taxon>
        <taxon>rosids</taxon>
        <taxon>malvids</taxon>
        <taxon>Malvales</taxon>
        <taxon>Malvaceae</taxon>
        <taxon>Malvoideae</taxon>
        <taxon>Gossypium</taxon>
    </lineage>
</organism>
<dbReference type="PANTHER" id="PTHR47074">
    <property type="entry name" value="BNAC02G40300D PROTEIN"/>
    <property type="match status" value="1"/>
</dbReference>
<reference evidence="2 3" key="1">
    <citation type="submission" date="2023-03" db="EMBL/GenBank/DDBJ databases">
        <title>WGS of Gossypium arboreum.</title>
        <authorList>
            <person name="Yu D."/>
        </authorList>
    </citation>
    <scope>NUCLEOTIDE SEQUENCE [LARGE SCALE GENOMIC DNA]</scope>
    <source>
        <tissue evidence="2">Leaf</tissue>
    </source>
</reference>